<dbReference type="GO" id="GO:0005524">
    <property type="term" value="F:ATP binding"/>
    <property type="evidence" value="ECO:0007669"/>
    <property type="project" value="UniProtKB-KW"/>
</dbReference>
<name>A0A395HE37_9EURO</name>
<dbReference type="GO" id="GO:0000245">
    <property type="term" value="P:spliceosomal complex assembly"/>
    <property type="evidence" value="ECO:0007669"/>
    <property type="project" value="TreeGrafter"/>
</dbReference>
<keyword evidence="5 10" id="KW-0418">Kinase</keyword>
<evidence type="ECO:0000256" key="4">
    <source>
        <dbReference type="ARBA" id="ARBA00022741"/>
    </source>
</evidence>
<dbReference type="Gene3D" id="3.30.200.20">
    <property type="entry name" value="Phosphorylase Kinase, domain 1"/>
    <property type="match status" value="1"/>
</dbReference>
<dbReference type="InterPro" id="IPR000719">
    <property type="entry name" value="Prot_kinase_dom"/>
</dbReference>
<evidence type="ECO:0000313" key="10">
    <source>
        <dbReference type="EMBL" id="RAL05375.1"/>
    </source>
</evidence>
<dbReference type="STRING" id="1448316.A0A395HE37"/>
<dbReference type="GO" id="GO:0004674">
    <property type="term" value="F:protein serine/threonine kinase activity"/>
    <property type="evidence" value="ECO:0007669"/>
    <property type="project" value="UniProtKB-KW"/>
</dbReference>
<dbReference type="SUPFAM" id="SSF56112">
    <property type="entry name" value="Protein kinase-like (PK-like)"/>
    <property type="match status" value="1"/>
</dbReference>
<keyword evidence="6" id="KW-0067">ATP-binding</keyword>
<evidence type="ECO:0000256" key="3">
    <source>
        <dbReference type="ARBA" id="ARBA00022679"/>
    </source>
</evidence>
<dbReference type="OrthoDB" id="5979581at2759"/>
<evidence type="ECO:0000259" key="9">
    <source>
        <dbReference type="PROSITE" id="PS50011"/>
    </source>
</evidence>
<sequence length="302" mass="34313">MSPRKEKTDPEPVRISQVLHDRYEIIKKLGSGRYSTVWLVRDQEEVSYKAVKILTPDCYDGNHDLFELEILKHLRTADPHHLGYQHIPILLDDFVNEGQQGRHVCLVMELMAVDMNGFALFFDDIKNPNHIMKIITKQLLLALEYAHRSGVIYADIKQDIIMIKVRDPTIVNQYLKGIQSKTNPSLGVHNFDTRSELSDITIVLCDWGSASWEDKHLTPLIQPLLAPCPGIDIWNPSALLPELLDAVRMFDGRADVTGGKYYTKHHLEEIDALFGPFPSGMLEDGDQVVVQQFSDGKCQKPS</sequence>
<dbReference type="PROSITE" id="PS50011">
    <property type="entry name" value="PROTEIN_KINASE_DOM"/>
    <property type="match status" value="1"/>
</dbReference>
<comment type="catalytic activity">
    <reaction evidence="8">
        <text>L-seryl-[protein] + ATP = O-phospho-L-seryl-[protein] + ADP + H(+)</text>
        <dbReference type="Rhea" id="RHEA:17989"/>
        <dbReference type="Rhea" id="RHEA-COMP:9863"/>
        <dbReference type="Rhea" id="RHEA-COMP:11604"/>
        <dbReference type="ChEBI" id="CHEBI:15378"/>
        <dbReference type="ChEBI" id="CHEBI:29999"/>
        <dbReference type="ChEBI" id="CHEBI:30616"/>
        <dbReference type="ChEBI" id="CHEBI:83421"/>
        <dbReference type="ChEBI" id="CHEBI:456216"/>
        <dbReference type="EC" id="2.7.11.1"/>
    </reaction>
</comment>
<dbReference type="EC" id="2.7.11.1" evidence="1"/>
<dbReference type="Pfam" id="PF00069">
    <property type="entry name" value="Pkinase"/>
    <property type="match status" value="1"/>
</dbReference>
<dbReference type="Proteomes" id="UP000249402">
    <property type="component" value="Unassembled WGS sequence"/>
</dbReference>
<accession>A0A395HE37</accession>
<dbReference type="EMBL" id="KZ824421">
    <property type="protein sequence ID" value="RAL05375.1"/>
    <property type="molecule type" value="Genomic_DNA"/>
</dbReference>
<feature type="domain" description="Protein kinase" evidence="9">
    <location>
        <begin position="23"/>
        <end position="302"/>
    </location>
</feature>
<dbReference type="Gene3D" id="1.10.510.10">
    <property type="entry name" value="Transferase(Phosphotransferase) domain 1"/>
    <property type="match status" value="1"/>
</dbReference>
<dbReference type="SMART" id="SM00220">
    <property type="entry name" value="S_TKc"/>
    <property type="match status" value="1"/>
</dbReference>
<evidence type="ECO:0000256" key="6">
    <source>
        <dbReference type="ARBA" id="ARBA00022840"/>
    </source>
</evidence>
<dbReference type="GO" id="GO:0050684">
    <property type="term" value="P:regulation of mRNA processing"/>
    <property type="evidence" value="ECO:0007669"/>
    <property type="project" value="TreeGrafter"/>
</dbReference>
<keyword evidence="2" id="KW-0723">Serine/threonine-protein kinase</keyword>
<evidence type="ECO:0000256" key="8">
    <source>
        <dbReference type="ARBA" id="ARBA00048679"/>
    </source>
</evidence>
<evidence type="ECO:0000256" key="7">
    <source>
        <dbReference type="ARBA" id="ARBA00047899"/>
    </source>
</evidence>
<protein>
    <recommendedName>
        <fullName evidence="1">non-specific serine/threonine protein kinase</fullName>
        <ecNumber evidence="1">2.7.11.1</ecNumber>
    </recommendedName>
</protein>
<comment type="catalytic activity">
    <reaction evidence="7">
        <text>L-threonyl-[protein] + ATP = O-phospho-L-threonyl-[protein] + ADP + H(+)</text>
        <dbReference type="Rhea" id="RHEA:46608"/>
        <dbReference type="Rhea" id="RHEA-COMP:11060"/>
        <dbReference type="Rhea" id="RHEA-COMP:11605"/>
        <dbReference type="ChEBI" id="CHEBI:15378"/>
        <dbReference type="ChEBI" id="CHEBI:30013"/>
        <dbReference type="ChEBI" id="CHEBI:30616"/>
        <dbReference type="ChEBI" id="CHEBI:61977"/>
        <dbReference type="ChEBI" id="CHEBI:456216"/>
        <dbReference type="EC" id="2.7.11.1"/>
    </reaction>
</comment>
<dbReference type="VEuPathDB" id="FungiDB:BO80DRAFT_451725"/>
<organism evidence="10 11">
    <name type="scientific">Aspergillus ibericus CBS 121593</name>
    <dbReference type="NCBI Taxonomy" id="1448316"/>
    <lineage>
        <taxon>Eukaryota</taxon>
        <taxon>Fungi</taxon>
        <taxon>Dikarya</taxon>
        <taxon>Ascomycota</taxon>
        <taxon>Pezizomycotina</taxon>
        <taxon>Eurotiomycetes</taxon>
        <taxon>Eurotiomycetidae</taxon>
        <taxon>Eurotiales</taxon>
        <taxon>Aspergillaceae</taxon>
        <taxon>Aspergillus</taxon>
        <taxon>Aspergillus subgen. Circumdati</taxon>
    </lineage>
</organism>
<keyword evidence="4" id="KW-0547">Nucleotide-binding</keyword>
<keyword evidence="11" id="KW-1185">Reference proteome</keyword>
<dbReference type="GeneID" id="37226762"/>
<dbReference type="PANTHER" id="PTHR47634">
    <property type="entry name" value="PROTEIN KINASE DOMAIN-CONTAINING PROTEIN-RELATED"/>
    <property type="match status" value="1"/>
</dbReference>
<gene>
    <name evidence="10" type="ORF">BO80DRAFT_451725</name>
</gene>
<keyword evidence="3" id="KW-0808">Transferase</keyword>
<evidence type="ECO:0000256" key="1">
    <source>
        <dbReference type="ARBA" id="ARBA00012513"/>
    </source>
</evidence>
<evidence type="ECO:0000256" key="5">
    <source>
        <dbReference type="ARBA" id="ARBA00022777"/>
    </source>
</evidence>
<dbReference type="InterPro" id="IPR051334">
    <property type="entry name" value="SRPK"/>
</dbReference>
<dbReference type="InterPro" id="IPR011009">
    <property type="entry name" value="Kinase-like_dom_sf"/>
</dbReference>
<proteinExistence type="predicted"/>
<dbReference type="PANTHER" id="PTHR47634:SF9">
    <property type="entry name" value="PROTEIN KINASE DOMAIN-CONTAINING PROTEIN-RELATED"/>
    <property type="match status" value="1"/>
</dbReference>
<dbReference type="AlphaFoldDB" id="A0A395HE37"/>
<evidence type="ECO:0000256" key="2">
    <source>
        <dbReference type="ARBA" id="ARBA00022527"/>
    </source>
</evidence>
<dbReference type="RefSeq" id="XP_025579702.1">
    <property type="nucleotide sequence ID" value="XM_025721897.1"/>
</dbReference>
<evidence type="ECO:0000313" key="11">
    <source>
        <dbReference type="Proteomes" id="UP000249402"/>
    </source>
</evidence>
<reference evidence="10 11" key="1">
    <citation type="submission" date="2018-02" db="EMBL/GenBank/DDBJ databases">
        <title>The genomes of Aspergillus section Nigri reveals drivers in fungal speciation.</title>
        <authorList>
            <consortium name="DOE Joint Genome Institute"/>
            <person name="Vesth T.C."/>
            <person name="Nybo J."/>
            <person name="Theobald S."/>
            <person name="Brandl J."/>
            <person name="Frisvad J.C."/>
            <person name="Nielsen K.F."/>
            <person name="Lyhne E.K."/>
            <person name="Kogle M.E."/>
            <person name="Kuo A."/>
            <person name="Riley R."/>
            <person name="Clum A."/>
            <person name="Nolan M."/>
            <person name="Lipzen A."/>
            <person name="Salamov A."/>
            <person name="Henrissat B."/>
            <person name="Wiebenga A."/>
            <person name="De vries R.P."/>
            <person name="Grigoriev I.V."/>
            <person name="Mortensen U.H."/>
            <person name="Andersen M.R."/>
            <person name="Baker S.E."/>
        </authorList>
    </citation>
    <scope>NUCLEOTIDE SEQUENCE [LARGE SCALE GENOMIC DNA]</scope>
    <source>
        <strain evidence="10 11">CBS 121593</strain>
    </source>
</reference>